<evidence type="ECO:0000313" key="8">
    <source>
        <dbReference type="EMBL" id="PCS22331.1"/>
    </source>
</evidence>
<reference evidence="9" key="1">
    <citation type="submission" date="2017-04" db="EMBL/GenBank/DDBJ databases">
        <title>Genome evolution of the luminous symbionts of deep sea anglerfish.</title>
        <authorList>
            <person name="Hendry T.A."/>
        </authorList>
    </citation>
    <scope>NUCLEOTIDE SEQUENCE [LARGE SCALE GENOMIC DNA]</scope>
</reference>
<dbReference type="AlphaFoldDB" id="A0A2A5T2H2"/>
<evidence type="ECO:0000256" key="5">
    <source>
        <dbReference type="ARBA" id="ARBA00023239"/>
    </source>
</evidence>
<protein>
    <recommendedName>
        <fullName evidence="7">Endolytic murein transglycosylase</fullName>
        <ecNumber evidence="7">4.2.2.29</ecNumber>
    </recommendedName>
    <alternativeName>
        <fullName evidence="7">Peptidoglycan lytic transglycosylase</fullName>
    </alternativeName>
    <alternativeName>
        <fullName evidence="7">Peptidoglycan polymerization terminase</fullName>
    </alternativeName>
</protein>
<keyword evidence="1 7" id="KW-1003">Cell membrane</keyword>
<feature type="site" description="Important for catalytic activity" evidence="7">
    <location>
        <position position="220"/>
    </location>
</feature>
<dbReference type="EC" id="4.2.2.29" evidence="7"/>
<gene>
    <name evidence="7" type="primary">mltG</name>
    <name evidence="8" type="ORF">BTN49_2060</name>
</gene>
<comment type="similarity">
    <text evidence="7">Belongs to the transglycosylase MltG family.</text>
</comment>
<keyword evidence="9" id="KW-1185">Reference proteome</keyword>
<comment type="function">
    <text evidence="7">Functions as a peptidoglycan terminase that cleaves nascent peptidoglycan strands endolytically to terminate their elongation.</text>
</comment>
<name>A0A2A5T2H2_9GAMM</name>
<evidence type="ECO:0000256" key="6">
    <source>
        <dbReference type="ARBA" id="ARBA00023316"/>
    </source>
</evidence>
<keyword evidence="3 7" id="KW-1133">Transmembrane helix</keyword>
<dbReference type="PANTHER" id="PTHR30518">
    <property type="entry name" value="ENDOLYTIC MUREIN TRANSGLYCOSYLASE"/>
    <property type="match status" value="1"/>
</dbReference>
<organism evidence="8 9">
    <name type="scientific">Candidatus Enterovibrio escicola</name>
    <dbReference type="NCBI Taxonomy" id="1927127"/>
    <lineage>
        <taxon>Bacteria</taxon>
        <taxon>Pseudomonadati</taxon>
        <taxon>Pseudomonadota</taxon>
        <taxon>Gammaproteobacteria</taxon>
        <taxon>Vibrionales</taxon>
        <taxon>Vibrionaceae</taxon>
        <taxon>Enterovibrio</taxon>
    </lineage>
</organism>
<keyword evidence="2 7" id="KW-0812">Transmembrane</keyword>
<dbReference type="PANTHER" id="PTHR30518:SF2">
    <property type="entry name" value="ENDOLYTIC MUREIN TRANSGLYCOSYLASE"/>
    <property type="match status" value="1"/>
</dbReference>
<dbReference type="FunFam" id="3.30.160.60:FF:000242">
    <property type="entry name" value="Endolytic murein transglycosylase"/>
    <property type="match status" value="1"/>
</dbReference>
<evidence type="ECO:0000313" key="9">
    <source>
        <dbReference type="Proteomes" id="UP000219020"/>
    </source>
</evidence>
<dbReference type="HAMAP" id="MF_02065">
    <property type="entry name" value="MltG"/>
    <property type="match status" value="1"/>
</dbReference>
<evidence type="ECO:0000256" key="7">
    <source>
        <dbReference type="HAMAP-Rule" id="MF_02065"/>
    </source>
</evidence>
<dbReference type="CDD" id="cd08010">
    <property type="entry name" value="MltG_like"/>
    <property type="match status" value="1"/>
</dbReference>
<dbReference type="GO" id="GO:0005886">
    <property type="term" value="C:plasma membrane"/>
    <property type="evidence" value="ECO:0007669"/>
    <property type="project" value="UniProtKB-UniRule"/>
</dbReference>
<dbReference type="Pfam" id="PF02618">
    <property type="entry name" value="YceG"/>
    <property type="match status" value="1"/>
</dbReference>
<evidence type="ECO:0000256" key="3">
    <source>
        <dbReference type="ARBA" id="ARBA00022989"/>
    </source>
</evidence>
<evidence type="ECO:0000256" key="2">
    <source>
        <dbReference type="ARBA" id="ARBA00022692"/>
    </source>
</evidence>
<dbReference type="InterPro" id="IPR003770">
    <property type="entry name" value="MLTG-like"/>
</dbReference>
<dbReference type="Proteomes" id="UP000219020">
    <property type="component" value="Unassembled WGS sequence"/>
</dbReference>
<evidence type="ECO:0000256" key="1">
    <source>
        <dbReference type="ARBA" id="ARBA00022475"/>
    </source>
</evidence>
<keyword evidence="7" id="KW-0997">Cell inner membrane</keyword>
<dbReference type="GO" id="GO:0071555">
    <property type="term" value="P:cell wall organization"/>
    <property type="evidence" value="ECO:0007669"/>
    <property type="project" value="UniProtKB-KW"/>
</dbReference>
<keyword evidence="4 7" id="KW-0472">Membrane</keyword>
<dbReference type="GO" id="GO:0009252">
    <property type="term" value="P:peptidoglycan biosynthetic process"/>
    <property type="evidence" value="ECO:0007669"/>
    <property type="project" value="UniProtKB-UniRule"/>
</dbReference>
<keyword evidence="6 7" id="KW-0961">Cell wall biogenesis/degradation</keyword>
<comment type="caution">
    <text evidence="8">The sequence shown here is derived from an EMBL/GenBank/DDBJ whole genome shotgun (WGS) entry which is preliminary data.</text>
</comment>
<evidence type="ECO:0000256" key="4">
    <source>
        <dbReference type="ARBA" id="ARBA00023136"/>
    </source>
</evidence>
<accession>A0A2A5T2H2</accession>
<sequence length="339" mass="38155">MCVIKKTAIVAFYLVFAVVGSMRWVSGKVEEYVNAPIRNDSNVLFTVPEGANYHSVTGYLVSEGMVDSSQWGRWATKIYPELTYIKAGTYQLEPNMRVVDIFSVFRAGKEHQFAITFVEGSTFKEWLELLAKTDSIRHEMTSLSESEIAMKLGLPSEKGEGLFLPETYYFVMGDSDTSILIRALKQLNAELESAWKDRATGLPIKSTYELLTLASIIEKETSVETERGKVASVFVNRLNKRMRLQSDPTVIYGMGDKYDGNLRKKDLWAPTPYNTYVIFGLPPTPISMPSKASIIAAANPDNTPYFYFVADGLGRHNFSTTLTAHNRAVRQYLKTLKNK</sequence>
<keyword evidence="5 7" id="KW-0456">Lyase</keyword>
<comment type="catalytic activity">
    <reaction evidence="7">
        <text>a peptidoglycan chain = a peptidoglycan chain with N-acetyl-1,6-anhydromuramyl-[peptide] at the reducing end + a peptidoglycan chain with N-acetylglucosamine at the non-reducing end.</text>
        <dbReference type="EC" id="4.2.2.29"/>
    </reaction>
</comment>
<dbReference type="EMBL" id="NBYY01000022">
    <property type="protein sequence ID" value="PCS22331.1"/>
    <property type="molecule type" value="Genomic_DNA"/>
</dbReference>
<proteinExistence type="inferred from homology"/>
<dbReference type="NCBIfam" id="TIGR00247">
    <property type="entry name" value="endolytic transglycosylase MltG"/>
    <property type="match status" value="1"/>
</dbReference>
<dbReference type="Gene3D" id="3.30.160.60">
    <property type="entry name" value="Classic Zinc Finger"/>
    <property type="match status" value="2"/>
</dbReference>
<dbReference type="GO" id="GO:0008932">
    <property type="term" value="F:lytic endotransglycosylase activity"/>
    <property type="evidence" value="ECO:0007669"/>
    <property type="project" value="UniProtKB-UniRule"/>
</dbReference>